<accession>A0A418M0S8</accession>
<proteinExistence type="predicted"/>
<dbReference type="RefSeq" id="WP_158600370.1">
    <property type="nucleotide sequence ID" value="NZ_QXED01000009.1"/>
</dbReference>
<evidence type="ECO:0000313" key="1">
    <source>
        <dbReference type="EMBL" id="RIV19088.1"/>
    </source>
</evidence>
<protein>
    <submittedName>
        <fullName evidence="1">Uncharacterized protein</fullName>
    </submittedName>
</protein>
<keyword evidence="2" id="KW-1185">Reference proteome</keyword>
<dbReference type="EMBL" id="QXED01000009">
    <property type="protein sequence ID" value="RIV19088.1"/>
    <property type="molecule type" value="Genomic_DNA"/>
</dbReference>
<dbReference type="AlphaFoldDB" id="A0A418M0S8"/>
<evidence type="ECO:0000313" key="2">
    <source>
        <dbReference type="Proteomes" id="UP000283523"/>
    </source>
</evidence>
<sequence length="149" mass="16402">MTKTSASYFLSLNPILLHDMVIKHKYSVVVIVLLGVLLYLKQCNGSSFDVDDVAKRHKFTVKPTNFTVTIDAPAIIRVKGHLDGKAVVFIPNGTQDSSGLPIGNEFYTLKLPSGTIDKQMTCEMIPQDFPLIYQPITASKGSLVIDVTF</sequence>
<dbReference type="OrthoDB" id="959187at2"/>
<reference evidence="1 2" key="1">
    <citation type="submission" date="2018-08" db="EMBL/GenBank/DDBJ databases">
        <title>Fibrisoma montanum sp. nov., isolated from Danxia mountain soil.</title>
        <authorList>
            <person name="Huang Y."/>
        </authorList>
    </citation>
    <scope>NUCLEOTIDE SEQUENCE [LARGE SCALE GENOMIC DNA]</scope>
    <source>
        <strain evidence="1 2">HYT19</strain>
    </source>
</reference>
<gene>
    <name evidence="1" type="ORF">DYU11_26715</name>
</gene>
<comment type="caution">
    <text evidence="1">The sequence shown here is derived from an EMBL/GenBank/DDBJ whole genome shotgun (WGS) entry which is preliminary data.</text>
</comment>
<organism evidence="1 2">
    <name type="scientific">Fibrisoma montanum</name>
    <dbReference type="NCBI Taxonomy" id="2305895"/>
    <lineage>
        <taxon>Bacteria</taxon>
        <taxon>Pseudomonadati</taxon>
        <taxon>Bacteroidota</taxon>
        <taxon>Cytophagia</taxon>
        <taxon>Cytophagales</taxon>
        <taxon>Spirosomataceae</taxon>
        <taxon>Fibrisoma</taxon>
    </lineage>
</organism>
<name>A0A418M0S8_9BACT</name>
<dbReference type="Proteomes" id="UP000283523">
    <property type="component" value="Unassembled WGS sequence"/>
</dbReference>